<dbReference type="GO" id="GO:0005774">
    <property type="term" value="C:vacuolar membrane"/>
    <property type="evidence" value="ECO:0007669"/>
    <property type="project" value="UniProtKB-SubCell"/>
</dbReference>
<dbReference type="PANTHER" id="PTHR12147">
    <property type="entry name" value="METALLOPEPTIDASE M28 FAMILY MEMBER"/>
    <property type="match status" value="1"/>
</dbReference>
<evidence type="ECO:0000256" key="14">
    <source>
        <dbReference type="SAM" id="Phobius"/>
    </source>
</evidence>
<name>A0A0L0SHY1_ALLM3</name>
<dbReference type="GO" id="GO:0046872">
    <property type="term" value="F:metal ion binding"/>
    <property type="evidence" value="ECO:0007669"/>
    <property type="project" value="UniProtKB-KW"/>
</dbReference>
<reference evidence="16 17" key="1">
    <citation type="submission" date="2009-11" db="EMBL/GenBank/DDBJ databases">
        <title>Annotation of Allomyces macrogynus ATCC 38327.</title>
        <authorList>
            <consortium name="The Broad Institute Genome Sequencing Platform"/>
            <person name="Russ C."/>
            <person name="Cuomo C."/>
            <person name="Burger G."/>
            <person name="Gray M.W."/>
            <person name="Holland P.W.H."/>
            <person name="King N."/>
            <person name="Lang F.B.F."/>
            <person name="Roger A.J."/>
            <person name="Ruiz-Trillo I."/>
            <person name="Young S.K."/>
            <person name="Zeng Q."/>
            <person name="Gargeya S."/>
            <person name="Fitzgerald M."/>
            <person name="Haas B."/>
            <person name="Abouelleil A."/>
            <person name="Alvarado L."/>
            <person name="Arachchi H.M."/>
            <person name="Berlin A."/>
            <person name="Chapman S.B."/>
            <person name="Gearin G."/>
            <person name="Goldberg J."/>
            <person name="Griggs A."/>
            <person name="Gujja S."/>
            <person name="Hansen M."/>
            <person name="Heiman D."/>
            <person name="Howarth C."/>
            <person name="Larimer J."/>
            <person name="Lui A."/>
            <person name="MacDonald P.J.P."/>
            <person name="McCowen C."/>
            <person name="Montmayeur A."/>
            <person name="Murphy C."/>
            <person name="Neiman D."/>
            <person name="Pearson M."/>
            <person name="Priest M."/>
            <person name="Roberts A."/>
            <person name="Saif S."/>
            <person name="Shea T."/>
            <person name="Sisk P."/>
            <person name="Stolte C."/>
            <person name="Sykes S."/>
            <person name="Wortman J."/>
            <person name="Nusbaum C."/>
            <person name="Birren B."/>
        </authorList>
    </citation>
    <scope>NUCLEOTIDE SEQUENCE [LARGE SCALE GENOMIC DNA]</scope>
    <source>
        <strain evidence="16 17">ATCC 38327</strain>
    </source>
</reference>
<comment type="subcellular location">
    <subcellularLocation>
        <location evidence="3">Vacuole membrane</location>
        <topology evidence="3">Multi-pass membrane protein</topology>
    </subcellularLocation>
</comment>
<feature type="domain" description="Peptidase M28" evidence="15">
    <location>
        <begin position="144"/>
        <end position="336"/>
    </location>
</feature>
<dbReference type="GO" id="GO:0008235">
    <property type="term" value="F:metalloexopeptidase activity"/>
    <property type="evidence" value="ECO:0007669"/>
    <property type="project" value="InterPro"/>
</dbReference>
<evidence type="ECO:0000256" key="1">
    <source>
        <dbReference type="ARBA" id="ARBA00001947"/>
    </source>
</evidence>
<keyword evidence="8 13" id="KW-0378">Hydrolase</keyword>
<comment type="function">
    <text evidence="2">May be involved in vacuolar sorting and osmoregulation.</text>
</comment>
<dbReference type="eggNOG" id="KOG2194">
    <property type="taxonomic scope" value="Eukaryota"/>
</dbReference>
<keyword evidence="10 14" id="KW-1133">Transmembrane helix</keyword>
<organism evidence="16 17">
    <name type="scientific">Allomyces macrogynus (strain ATCC 38327)</name>
    <name type="common">Allomyces javanicus var. macrogynus</name>
    <dbReference type="NCBI Taxonomy" id="578462"/>
    <lineage>
        <taxon>Eukaryota</taxon>
        <taxon>Fungi</taxon>
        <taxon>Fungi incertae sedis</taxon>
        <taxon>Blastocladiomycota</taxon>
        <taxon>Blastocladiomycetes</taxon>
        <taxon>Blastocladiales</taxon>
        <taxon>Blastocladiaceae</taxon>
        <taxon>Allomyces</taxon>
    </lineage>
</organism>
<comment type="cofactor">
    <cofactor evidence="1">
        <name>Zn(2+)</name>
        <dbReference type="ChEBI" id="CHEBI:29105"/>
    </cofactor>
</comment>
<feature type="transmembrane region" description="Helical" evidence="14">
    <location>
        <begin position="373"/>
        <end position="396"/>
    </location>
</feature>
<evidence type="ECO:0000256" key="7">
    <source>
        <dbReference type="ARBA" id="ARBA00022692"/>
    </source>
</evidence>
<dbReference type="SUPFAM" id="SSF53187">
    <property type="entry name" value="Zn-dependent exopeptidases"/>
    <property type="match status" value="1"/>
</dbReference>
<keyword evidence="17" id="KW-1185">Reference proteome</keyword>
<dbReference type="AlphaFoldDB" id="A0A0L0SHY1"/>
<accession>A0A0L0SHY1</accession>
<feature type="transmembrane region" description="Helical" evidence="14">
    <location>
        <begin position="630"/>
        <end position="648"/>
    </location>
</feature>
<reference evidence="17" key="2">
    <citation type="submission" date="2009-11" db="EMBL/GenBank/DDBJ databases">
        <title>The Genome Sequence of Allomyces macrogynus strain ATCC 38327.</title>
        <authorList>
            <consortium name="The Broad Institute Genome Sequencing Platform"/>
            <person name="Russ C."/>
            <person name="Cuomo C."/>
            <person name="Shea T."/>
            <person name="Young S.K."/>
            <person name="Zeng Q."/>
            <person name="Koehrsen M."/>
            <person name="Haas B."/>
            <person name="Borodovsky M."/>
            <person name="Guigo R."/>
            <person name="Alvarado L."/>
            <person name="Berlin A."/>
            <person name="Borenstein D."/>
            <person name="Chen Z."/>
            <person name="Engels R."/>
            <person name="Freedman E."/>
            <person name="Gellesch M."/>
            <person name="Goldberg J."/>
            <person name="Griggs A."/>
            <person name="Gujja S."/>
            <person name="Heiman D."/>
            <person name="Hepburn T."/>
            <person name="Howarth C."/>
            <person name="Jen D."/>
            <person name="Larson L."/>
            <person name="Lewis B."/>
            <person name="Mehta T."/>
            <person name="Park D."/>
            <person name="Pearson M."/>
            <person name="Roberts A."/>
            <person name="Saif S."/>
            <person name="Shenoy N."/>
            <person name="Sisk P."/>
            <person name="Stolte C."/>
            <person name="Sykes S."/>
            <person name="Walk T."/>
            <person name="White J."/>
            <person name="Yandava C."/>
            <person name="Burger G."/>
            <person name="Gray M.W."/>
            <person name="Holland P.W.H."/>
            <person name="King N."/>
            <person name="Lang F.B.F."/>
            <person name="Roger A.J."/>
            <person name="Ruiz-Trillo I."/>
            <person name="Lander E."/>
            <person name="Nusbaum C."/>
        </authorList>
    </citation>
    <scope>NUCLEOTIDE SEQUENCE [LARGE SCALE GENOMIC DNA]</scope>
    <source>
        <strain evidence="17">ATCC 38327</strain>
    </source>
</reference>
<evidence type="ECO:0000259" key="15">
    <source>
        <dbReference type="Pfam" id="PF04389"/>
    </source>
</evidence>
<evidence type="ECO:0000256" key="11">
    <source>
        <dbReference type="ARBA" id="ARBA00023049"/>
    </source>
</evidence>
<evidence type="ECO:0000256" key="10">
    <source>
        <dbReference type="ARBA" id="ARBA00022989"/>
    </source>
</evidence>
<dbReference type="VEuPathDB" id="FungiDB:AMAG_07316"/>
<dbReference type="OrthoDB" id="76293at2759"/>
<dbReference type="InterPro" id="IPR045175">
    <property type="entry name" value="M28_fam"/>
</dbReference>
<feature type="transmembrane region" description="Helical" evidence="14">
    <location>
        <begin position="417"/>
        <end position="443"/>
    </location>
</feature>
<feature type="transmembrane region" description="Helical" evidence="14">
    <location>
        <begin position="519"/>
        <end position="541"/>
    </location>
</feature>
<comment type="similarity">
    <text evidence="4 13">Belongs to the peptidase M28 family.</text>
</comment>
<protein>
    <recommendedName>
        <fullName evidence="13">Peptide hydrolase</fullName>
        <ecNumber evidence="13">3.4.-.-</ecNumber>
    </recommendedName>
</protein>
<keyword evidence="11" id="KW-0482">Metalloprotease</keyword>
<keyword evidence="13" id="KW-0479">Metal-binding</keyword>
<dbReference type="PANTHER" id="PTHR12147:SF58">
    <property type="entry name" value="VACUOLAR MEMBRANE PROTEASE"/>
    <property type="match status" value="1"/>
</dbReference>
<evidence type="ECO:0000256" key="4">
    <source>
        <dbReference type="ARBA" id="ARBA00010918"/>
    </source>
</evidence>
<dbReference type="Gene3D" id="3.40.630.10">
    <property type="entry name" value="Zn peptidases"/>
    <property type="match status" value="1"/>
</dbReference>
<dbReference type="Pfam" id="PF04389">
    <property type="entry name" value="Peptidase_M28"/>
    <property type="match status" value="1"/>
</dbReference>
<dbReference type="EC" id="3.4.-.-" evidence="13"/>
<gene>
    <name evidence="16" type="ORF">AMAG_07316</name>
</gene>
<evidence type="ECO:0000256" key="6">
    <source>
        <dbReference type="ARBA" id="ARBA00022670"/>
    </source>
</evidence>
<evidence type="ECO:0000313" key="17">
    <source>
        <dbReference type="Proteomes" id="UP000054350"/>
    </source>
</evidence>
<feature type="transmembrane region" description="Helical" evidence="14">
    <location>
        <begin position="660"/>
        <end position="682"/>
    </location>
</feature>
<evidence type="ECO:0000256" key="3">
    <source>
        <dbReference type="ARBA" id="ARBA00004128"/>
    </source>
</evidence>
<evidence type="ECO:0000256" key="8">
    <source>
        <dbReference type="ARBA" id="ARBA00022801"/>
    </source>
</evidence>
<evidence type="ECO:0000313" key="16">
    <source>
        <dbReference type="EMBL" id="KNE62062.1"/>
    </source>
</evidence>
<evidence type="ECO:0000256" key="2">
    <source>
        <dbReference type="ARBA" id="ARBA00003273"/>
    </source>
</evidence>
<keyword evidence="12" id="KW-0325">Glycoprotein</keyword>
<sequence length="951" mass="102331">MAAAAKPTAPTRAGGDAGRRRWWSAITARTRSDVLVVSLFVAAFAVIIALAAWIRTTATPNGADEQSASAFSTSHAKAHILAMTRTEHPQGSNANWAVRAYFLDELNRIAKDNPGCCDVIEHRGPVTAVDPRTVNRTVAFEASNLYFRIKGSNERSGGSRESLLLSAHYDSVASGRGVGDNAIGAGTMLEMARVIASSKSDYKTTVLFNFNNGEEVGYLGGLALTKHPLWNDVAAFINVDSVCPTGRPILYRSTSRELVKLFQHTAPYPHASGVGQELMNAGLLQSDTDYTIYRLSNKTGADFAFYDRRWVYHTEGDAETLMQDSSIKQLGVNLLSLVDSVQSAGIDMVHRPPVRSHVIYNDFLGRSMWTIPYVGFAVLCLATAVIVLPSATWALTTELPTTTPGWRRHARGCFAGLKAFGLAIGLFLLAFIGSFAIPLAALAIQPMTVSGSFELVLALSLFSGWTVVVGVLAITRRWNPVTPRLVRSSIILFWVFMLVVVAAMAFMKMSFMSHLYWYSLYPIMMILADLVVPAVAARWGVRVPSTLAKIDAGESRADQTASSELPLYSEESVAAAVASSRDDADVTQGAALYGLATLLLGNVFPLMVTFDFGVEYLSLMAFTVQESTSPLILAAFVAIIVFPIVMNVQPMISALSRRFMNFVAIGLFAVTLILFLVAALVFPFSVARPLKLEIGVESAANGLLEGSDFMSAVQSNDAVPVSMAAVQGASAVKLWGPLRAPGSAFFPIDMSCSVDEGQRLCTVPAKQFENVPDNFAATPSANVTVRGMGELVEVAVSAPGAAAFMCQVPIMPDAPLPVLSVTVPTGESTNTTFPGTVRYVAADPTATSTTVRLLVPRGQILARAETVVRCTVYRPQLDGVPETVYRTLLKVKPDWVVFTNTVPYAIGYTKYALTLKNSQPVRGKSLRDHEAAARGGNPFAALLDRVLFGLV</sequence>
<dbReference type="EMBL" id="GG745339">
    <property type="protein sequence ID" value="KNE62062.1"/>
    <property type="molecule type" value="Genomic_DNA"/>
</dbReference>
<evidence type="ECO:0000256" key="5">
    <source>
        <dbReference type="ARBA" id="ARBA00022554"/>
    </source>
</evidence>
<dbReference type="InterPro" id="IPR007484">
    <property type="entry name" value="Peptidase_M28"/>
</dbReference>
<evidence type="ECO:0000256" key="13">
    <source>
        <dbReference type="RuleBase" id="RU361240"/>
    </source>
</evidence>
<evidence type="ECO:0000256" key="12">
    <source>
        <dbReference type="ARBA" id="ARBA00023180"/>
    </source>
</evidence>
<dbReference type="Proteomes" id="UP000054350">
    <property type="component" value="Unassembled WGS sequence"/>
</dbReference>
<feature type="transmembrane region" description="Helical" evidence="14">
    <location>
        <begin position="34"/>
        <end position="54"/>
    </location>
</feature>
<proteinExistence type="inferred from homology"/>
<keyword evidence="6 13" id="KW-0645">Protease</keyword>
<dbReference type="STRING" id="578462.A0A0L0SHY1"/>
<feature type="transmembrane region" description="Helical" evidence="14">
    <location>
        <begin position="590"/>
        <end position="610"/>
    </location>
</feature>
<dbReference type="GO" id="GO:0006508">
    <property type="term" value="P:proteolysis"/>
    <property type="evidence" value="ECO:0007669"/>
    <property type="project" value="UniProtKB-KW"/>
</dbReference>
<keyword evidence="7 14" id="KW-0812">Transmembrane</keyword>
<evidence type="ECO:0000256" key="9">
    <source>
        <dbReference type="ARBA" id="ARBA00022833"/>
    </source>
</evidence>
<feature type="transmembrane region" description="Helical" evidence="14">
    <location>
        <begin position="486"/>
        <end position="507"/>
    </location>
</feature>
<keyword evidence="14" id="KW-0472">Membrane</keyword>
<keyword evidence="9 13" id="KW-0862">Zinc</keyword>
<feature type="transmembrane region" description="Helical" evidence="14">
    <location>
        <begin position="455"/>
        <end position="474"/>
    </location>
</feature>
<keyword evidence="5" id="KW-0926">Vacuole</keyword>